<evidence type="ECO:0000313" key="4">
    <source>
        <dbReference type="EMBL" id="ABC65596.1"/>
    </source>
</evidence>
<dbReference type="CDD" id="cd13831">
    <property type="entry name" value="HU"/>
    <property type="match status" value="1"/>
</dbReference>
<evidence type="ECO:0000256" key="3">
    <source>
        <dbReference type="RuleBase" id="RU003939"/>
    </source>
</evidence>
<evidence type="ECO:0000256" key="2">
    <source>
        <dbReference type="ARBA" id="ARBA00023125"/>
    </source>
</evidence>
<dbReference type="GO" id="GO:0030527">
    <property type="term" value="F:structural constituent of chromatin"/>
    <property type="evidence" value="ECO:0007669"/>
    <property type="project" value="InterPro"/>
</dbReference>
<dbReference type="GO" id="GO:0003677">
    <property type="term" value="F:DNA binding"/>
    <property type="evidence" value="ECO:0007669"/>
    <property type="project" value="UniProtKB-KW"/>
</dbReference>
<dbReference type="PANTHER" id="PTHR33175:SF3">
    <property type="entry name" value="DNA-BINDING PROTEIN HU-BETA"/>
    <property type="match status" value="1"/>
</dbReference>
<reference evidence="4 5" key="1">
    <citation type="journal article" date="2006" name="J. Bacteriol.">
        <title>Living with genome instability: the adaptation of phytoplasmas to diverse environments of their insect and plant hosts.</title>
        <authorList>
            <person name="Bai X."/>
            <person name="Zhang J."/>
            <person name="Ewing A."/>
            <person name="Miller S.A."/>
            <person name="Jancso Radek A."/>
            <person name="Shevchenko D.V."/>
            <person name="Tsukerman K."/>
            <person name="Walunas T."/>
            <person name="Lapidus A."/>
            <person name="Campbell J.W."/>
            <person name="Hogenhout S.A."/>
        </authorList>
    </citation>
    <scope>NUCLEOTIDE SEQUENCE [LARGE SCALE GENOMIC DNA]</scope>
    <source>
        <strain evidence="4 5">AYWB</strain>
    </source>
</reference>
<organism evidence="4 5">
    <name type="scientific">Aster yellows witches'-broom phytoplasma (strain AYWB)</name>
    <dbReference type="NCBI Taxonomy" id="322098"/>
    <lineage>
        <taxon>Bacteria</taxon>
        <taxon>Bacillati</taxon>
        <taxon>Mycoplasmatota</taxon>
        <taxon>Mollicutes</taxon>
        <taxon>Acholeplasmatales</taxon>
        <taxon>Acholeplasmataceae</taxon>
        <taxon>Candidatus Phytoplasma</taxon>
        <taxon>16SrI (Aster yellows group)</taxon>
    </lineage>
</organism>
<evidence type="ECO:0000256" key="1">
    <source>
        <dbReference type="ARBA" id="ARBA00023067"/>
    </source>
</evidence>
<gene>
    <name evidence="4" type="primary">himA</name>
    <name evidence="4" type="ordered locus">AYWB_479</name>
</gene>
<dbReference type="SUPFAM" id="SSF47729">
    <property type="entry name" value="IHF-like DNA-binding proteins"/>
    <property type="match status" value="1"/>
</dbReference>
<dbReference type="Pfam" id="PF00216">
    <property type="entry name" value="Bac_DNA_binding"/>
    <property type="match status" value="1"/>
</dbReference>
<dbReference type="Gene3D" id="4.10.520.10">
    <property type="entry name" value="IHF-like DNA-binding proteins"/>
    <property type="match status" value="1"/>
</dbReference>
<dbReference type="OrthoDB" id="9799835at2"/>
<comment type="similarity">
    <text evidence="3">Belongs to the bacterial histone-like protein family.</text>
</comment>
<dbReference type="KEGG" id="ayw:AYWB_479"/>
<name>Q2NIZ7_AYWBP</name>
<protein>
    <submittedName>
        <fullName evidence="4">DNA-binding protein HU</fullName>
    </submittedName>
</protein>
<dbReference type="Proteomes" id="UP000001934">
    <property type="component" value="Chromosome"/>
</dbReference>
<evidence type="ECO:0000313" key="5">
    <source>
        <dbReference type="Proteomes" id="UP000001934"/>
    </source>
</evidence>
<dbReference type="AlphaFoldDB" id="Q2NIZ7"/>
<dbReference type="InterPro" id="IPR010992">
    <property type="entry name" value="IHF-like_DNA-bd_dom_sf"/>
</dbReference>
<proteinExistence type="inferred from homology"/>
<dbReference type="PhylomeDB" id="Q2NIZ7"/>
<dbReference type="HOGENOM" id="CLU_105066_3_1_14"/>
<dbReference type="PANTHER" id="PTHR33175">
    <property type="entry name" value="DNA-BINDING PROTEIN HU"/>
    <property type="match status" value="1"/>
</dbReference>
<dbReference type="InterPro" id="IPR000119">
    <property type="entry name" value="Hist_DNA-bd"/>
</dbReference>
<dbReference type="InterPro" id="IPR020816">
    <property type="entry name" value="Histone-like_DNA-bd_CS"/>
</dbReference>
<sequence>MNKLKFLRKLAEKNGITKKEANKFLNNFIELIYQTFEETEEYKKVTLTGFGTFGAKYRNAREGKNPRTGKTIYIPAKKVPTFKFSKLLKIFLLNKIFIINFFNILK</sequence>
<keyword evidence="5" id="KW-1185">Reference proteome</keyword>
<dbReference type="PRINTS" id="PR01727">
    <property type="entry name" value="DNABINDINGHU"/>
</dbReference>
<dbReference type="STRING" id="322098.AYWB_479"/>
<dbReference type="EMBL" id="CP000061">
    <property type="protein sequence ID" value="ABC65596.1"/>
    <property type="molecule type" value="Genomic_DNA"/>
</dbReference>
<dbReference type="SMART" id="SM00411">
    <property type="entry name" value="BHL"/>
    <property type="match status" value="1"/>
</dbReference>
<dbReference type="RefSeq" id="WP_011412759.1">
    <property type="nucleotide sequence ID" value="NC_007716.1"/>
</dbReference>
<keyword evidence="1" id="KW-0226">DNA condensation</keyword>
<dbReference type="eggNOG" id="COG0776">
    <property type="taxonomic scope" value="Bacteria"/>
</dbReference>
<dbReference type="PROSITE" id="PS00045">
    <property type="entry name" value="HISTONE_LIKE"/>
    <property type="match status" value="1"/>
</dbReference>
<keyword evidence="2 4" id="KW-0238">DNA-binding</keyword>
<accession>Q2NIZ7</accession>
<dbReference type="GO" id="GO:0030261">
    <property type="term" value="P:chromosome condensation"/>
    <property type="evidence" value="ECO:0007669"/>
    <property type="project" value="UniProtKB-KW"/>
</dbReference>